<feature type="region of interest" description="Disordered" evidence="1">
    <location>
        <begin position="14"/>
        <end position="56"/>
    </location>
</feature>
<dbReference type="Proteomes" id="UP001458880">
    <property type="component" value="Unassembled WGS sequence"/>
</dbReference>
<sequence>MSYEAKQARLLRLLEEADSIDEPFDDDSDDEEEAPAEPFSDAETEQEGGSDANSDIELATKMSRISSFTGKDGTTIWGKHVPTKSRRVSRHNIVTQQPGVTPISTEAKSVTDCWNLFFLTIF</sequence>
<organism evidence="2 3">
    <name type="scientific">Popillia japonica</name>
    <name type="common">Japanese beetle</name>
    <dbReference type="NCBI Taxonomy" id="7064"/>
    <lineage>
        <taxon>Eukaryota</taxon>
        <taxon>Metazoa</taxon>
        <taxon>Ecdysozoa</taxon>
        <taxon>Arthropoda</taxon>
        <taxon>Hexapoda</taxon>
        <taxon>Insecta</taxon>
        <taxon>Pterygota</taxon>
        <taxon>Neoptera</taxon>
        <taxon>Endopterygota</taxon>
        <taxon>Coleoptera</taxon>
        <taxon>Polyphaga</taxon>
        <taxon>Scarabaeiformia</taxon>
        <taxon>Scarabaeidae</taxon>
        <taxon>Rutelinae</taxon>
        <taxon>Popillia</taxon>
    </lineage>
</organism>
<reference evidence="2 3" key="1">
    <citation type="journal article" date="2024" name="BMC Genomics">
        <title>De novo assembly and annotation of Popillia japonica's genome with initial clues to its potential as an invasive pest.</title>
        <authorList>
            <person name="Cucini C."/>
            <person name="Boschi S."/>
            <person name="Funari R."/>
            <person name="Cardaioli E."/>
            <person name="Iannotti N."/>
            <person name="Marturano G."/>
            <person name="Paoli F."/>
            <person name="Bruttini M."/>
            <person name="Carapelli A."/>
            <person name="Frati F."/>
            <person name="Nardi F."/>
        </authorList>
    </citation>
    <scope>NUCLEOTIDE SEQUENCE [LARGE SCALE GENOMIC DNA]</scope>
    <source>
        <strain evidence="2">DMR45628</strain>
    </source>
</reference>
<protein>
    <submittedName>
        <fullName evidence="2">Uncharacterized protein</fullName>
    </submittedName>
</protein>
<accession>A0AAW1LS98</accession>
<name>A0AAW1LS98_POPJA</name>
<dbReference type="AlphaFoldDB" id="A0AAW1LS98"/>
<gene>
    <name evidence="2" type="ORF">QE152_g12636</name>
</gene>
<evidence type="ECO:0000313" key="3">
    <source>
        <dbReference type="Proteomes" id="UP001458880"/>
    </source>
</evidence>
<keyword evidence="3" id="KW-1185">Reference proteome</keyword>
<comment type="caution">
    <text evidence="2">The sequence shown here is derived from an EMBL/GenBank/DDBJ whole genome shotgun (WGS) entry which is preliminary data.</text>
</comment>
<dbReference type="EMBL" id="JASPKY010000116">
    <property type="protein sequence ID" value="KAK9736252.1"/>
    <property type="molecule type" value="Genomic_DNA"/>
</dbReference>
<proteinExistence type="predicted"/>
<evidence type="ECO:0000256" key="1">
    <source>
        <dbReference type="SAM" id="MobiDB-lite"/>
    </source>
</evidence>
<evidence type="ECO:0000313" key="2">
    <source>
        <dbReference type="EMBL" id="KAK9736252.1"/>
    </source>
</evidence>
<feature type="compositionally biased region" description="Acidic residues" evidence="1">
    <location>
        <begin position="16"/>
        <end position="48"/>
    </location>
</feature>